<feature type="transmembrane region" description="Helical" evidence="1">
    <location>
        <begin position="230"/>
        <end position="247"/>
    </location>
</feature>
<keyword evidence="3" id="KW-1185">Reference proteome</keyword>
<comment type="caution">
    <text evidence="2">The sequence shown here is derived from an EMBL/GenBank/DDBJ whole genome shotgun (WGS) entry which is preliminary data.</text>
</comment>
<gene>
    <name evidence="2" type="ORF">QNA08_03030</name>
</gene>
<keyword evidence="1" id="KW-0812">Transmembrane</keyword>
<evidence type="ECO:0000256" key="1">
    <source>
        <dbReference type="SAM" id="Phobius"/>
    </source>
</evidence>
<evidence type="ECO:0000313" key="3">
    <source>
        <dbReference type="Proteomes" id="UP001321492"/>
    </source>
</evidence>
<sequence length="254" mass="26258">MISSDETTAEVTEASASHSPLAEFGRGVRHALGYPAWVVGFSLVGVGSLAHDVGHPLAAAVLSTILVWAGPGQVIFYGGLAAGATLPALALAVSLSSTRLLPMTVSLLPLLRRSGQGLGQQFFLAHYVAVTVWMESQRRLPRLPAHARLPYFLGFANACLAVSAVMTGVGYVLAGALPLPLVAGLLFLSPLYFSVSIIAGARLPADWLAFGFGLLVAPVAARWIAGGFDLMATGLVGGTAAYLAGHLRSRRGSA</sequence>
<protein>
    <submittedName>
        <fullName evidence="2">AzlC family ABC transporter permease</fullName>
    </submittedName>
</protein>
<keyword evidence="1" id="KW-1133">Transmembrane helix</keyword>
<dbReference type="InterPro" id="IPR011606">
    <property type="entry name" value="Brnchd-chn_aa_trnsp_permease"/>
</dbReference>
<accession>A0ABT7ACW8</accession>
<feature type="transmembrane region" description="Helical" evidence="1">
    <location>
        <begin position="149"/>
        <end position="173"/>
    </location>
</feature>
<feature type="transmembrane region" description="Helical" evidence="1">
    <location>
        <begin position="31"/>
        <end position="50"/>
    </location>
</feature>
<dbReference type="RefSeq" id="WP_283739180.1">
    <property type="nucleotide sequence ID" value="NZ_JASJEV010000001.1"/>
</dbReference>
<organism evidence="2 3">
    <name type="scientific">Chelatococcus albus</name>
    <dbReference type="NCBI Taxonomy" id="3047466"/>
    <lineage>
        <taxon>Bacteria</taxon>
        <taxon>Pseudomonadati</taxon>
        <taxon>Pseudomonadota</taxon>
        <taxon>Alphaproteobacteria</taxon>
        <taxon>Hyphomicrobiales</taxon>
        <taxon>Chelatococcaceae</taxon>
        <taxon>Chelatococcus</taxon>
    </lineage>
</organism>
<dbReference type="Pfam" id="PF03591">
    <property type="entry name" value="AzlC"/>
    <property type="match status" value="1"/>
</dbReference>
<name>A0ABT7ACW8_9HYPH</name>
<dbReference type="EMBL" id="JASJEV010000001">
    <property type="protein sequence ID" value="MDJ1157213.1"/>
    <property type="molecule type" value="Genomic_DNA"/>
</dbReference>
<feature type="transmembrane region" description="Helical" evidence="1">
    <location>
        <begin position="207"/>
        <end position="224"/>
    </location>
</feature>
<evidence type="ECO:0000313" key="2">
    <source>
        <dbReference type="EMBL" id="MDJ1157213.1"/>
    </source>
</evidence>
<dbReference type="Proteomes" id="UP001321492">
    <property type="component" value="Unassembled WGS sequence"/>
</dbReference>
<reference evidence="2 3" key="1">
    <citation type="submission" date="2023-05" db="EMBL/GenBank/DDBJ databases">
        <title>Chelatococcus sp. nov., a moderately thermophilic bacterium isolated from hot spring microbial mat.</title>
        <authorList>
            <person name="Hu C.-J."/>
            <person name="Li W.-J."/>
        </authorList>
    </citation>
    <scope>NUCLEOTIDE SEQUENCE [LARGE SCALE GENOMIC DNA]</scope>
    <source>
        <strain evidence="2 3">SYSU G07232</strain>
    </source>
</reference>
<keyword evidence="1" id="KW-0472">Membrane</keyword>
<proteinExistence type="predicted"/>
<feature type="transmembrane region" description="Helical" evidence="1">
    <location>
        <begin position="179"/>
        <end position="200"/>
    </location>
</feature>